<dbReference type="EMBL" id="FWFX01000008">
    <property type="protein sequence ID" value="SLN52764.1"/>
    <property type="molecule type" value="Genomic_DNA"/>
</dbReference>
<evidence type="ECO:0000256" key="1">
    <source>
        <dbReference type="SAM" id="Phobius"/>
    </source>
</evidence>
<feature type="transmembrane region" description="Helical" evidence="1">
    <location>
        <begin position="39"/>
        <end position="61"/>
    </location>
</feature>
<reference evidence="2 3" key="1">
    <citation type="submission" date="2017-03" db="EMBL/GenBank/DDBJ databases">
        <authorList>
            <person name="Afonso C.L."/>
            <person name="Miller P.J."/>
            <person name="Scott M.A."/>
            <person name="Spackman E."/>
            <person name="Goraichik I."/>
            <person name="Dimitrov K.M."/>
            <person name="Suarez D.L."/>
            <person name="Swayne D.E."/>
        </authorList>
    </citation>
    <scope>NUCLEOTIDE SEQUENCE [LARGE SCALE GENOMIC DNA]</scope>
    <source>
        <strain evidence="2 3">CECT 7450</strain>
    </source>
</reference>
<evidence type="ECO:0000313" key="3">
    <source>
        <dbReference type="Proteomes" id="UP000193061"/>
    </source>
</evidence>
<protein>
    <submittedName>
        <fullName evidence="2">Uncharacterized protein</fullName>
    </submittedName>
</protein>
<sequence>MPIICGLALFGLSTFIGMTSVVKIIKLYEAKHELKQGSAGWISSISGWSVIGFWILATWFLTSIIGDWHSSGDLSGAGERSVLRLRVVLEIAMALAHSD</sequence>
<proteinExistence type="predicted"/>
<accession>A0A1X6ZJL5</accession>
<gene>
    <name evidence="2" type="ORF">ROA7450_02668</name>
</gene>
<keyword evidence="1" id="KW-0812">Transmembrane</keyword>
<name>A0A1X6ZJL5_9RHOB</name>
<keyword evidence="1" id="KW-1133">Transmembrane helix</keyword>
<evidence type="ECO:0000313" key="2">
    <source>
        <dbReference type="EMBL" id="SLN52764.1"/>
    </source>
</evidence>
<keyword evidence="3" id="KW-1185">Reference proteome</keyword>
<organism evidence="2 3">
    <name type="scientific">Roseovarius albus</name>
    <dbReference type="NCBI Taxonomy" id="1247867"/>
    <lineage>
        <taxon>Bacteria</taxon>
        <taxon>Pseudomonadati</taxon>
        <taxon>Pseudomonadota</taxon>
        <taxon>Alphaproteobacteria</taxon>
        <taxon>Rhodobacterales</taxon>
        <taxon>Roseobacteraceae</taxon>
        <taxon>Roseovarius</taxon>
    </lineage>
</organism>
<dbReference type="Proteomes" id="UP000193061">
    <property type="component" value="Unassembled WGS sequence"/>
</dbReference>
<keyword evidence="1" id="KW-0472">Membrane</keyword>
<dbReference type="AlphaFoldDB" id="A0A1X6ZJL5"/>